<dbReference type="InterPro" id="IPR013022">
    <property type="entry name" value="Xyl_isomerase-like_TIM-brl"/>
</dbReference>
<feature type="domain" description="Xylose isomerase-like TIM barrel" evidence="1">
    <location>
        <begin position="43"/>
        <end position="156"/>
    </location>
</feature>
<dbReference type="SUPFAM" id="SSF51658">
    <property type="entry name" value="Xylose isomerase-like"/>
    <property type="match status" value="1"/>
</dbReference>
<proteinExistence type="predicted"/>
<keyword evidence="2" id="KW-0413">Isomerase</keyword>
<dbReference type="InterPro" id="IPR036237">
    <property type="entry name" value="Xyl_isomerase-like_sf"/>
</dbReference>
<dbReference type="STRING" id="158190.SpiGrapes_1799"/>
<dbReference type="HOGENOM" id="CLU_070551_0_0_12"/>
<sequence length="242" mass="26963">MILPGLVSVTFKKHTVRQVLDLMGKAQLKAVEWSEGWHVHLGNPAEAAEVRQLCKERNITIVALGSYYKLGENQDFAPVLELAQALGAPTIRIWAGKIPSREVKPASFASLAKEAETLAQQCSLEGIEIAFEFHKDTLTDSNESAAKLLSLAPSCKSLWQPIVALSLQERKAGLERITQRLAYLHVFFMNGPVKRPLQEGVEEWKGYLSNLAGDHYALLEFVMGDREDQFLEDAATLHQLVR</sequence>
<name>G8QXN2_SPHPG</name>
<dbReference type="KEGG" id="sgp:SpiGrapes_1799"/>
<gene>
    <name evidence="2" type="ordered locus">SpiGrapes_1799</name>
</gene>
<dbReference type="OrthoDB" id="9815124at2"/>
<reference evidence="2 3" key="1">
    <citation type="submission" date="2011-11" db="EMBL/GenBank/DDBJ databases">
        <title>Complete sequence of Spirochaeta sp. grapes.</title>
        <authorList>
            <consortium name="US DOE Joint Genome Institute"/>
            <person name="Lucas S."/>
            <person name="Han J."/>
            <person name="Lapidus A."/>
            <person name="Cheng J.-F."/>
            <person name="Goodwin L."/>
            <person name="Pitluck S."/>
            <person name="Peters L."/>
            <person name="Ovchinnikova G."/>
            <person name="Munk A.C."/>
            <person name="Detter J.C."/>
            <person name="Han C."/>
            <person name="Tapia R."/>
            <person name="Land M."/>
            <person name="Hauser L."/>
            <person name="Kyrpides N."/>
            <person name="Ivanova N."/>
            <person name="Pagani I."/>
            <person name="Ritalahtilisa K."/>
            <person name="Loeffler F."/>
            <person name="Woyke T."/>
        </authorList>
    </citation>
    <scope>NUCLEOTIDE SEQUENCE [LARGE SCALE GENOMIC DNA]</scope>
    <source>
        <strain evidence="3">ATCC BAA-1885 / DSM 22778 / Grapes</strain>
    </source>
</reference>
<dbReference type="AlphaFoldDB" id="G8QXN2"/>
<organism evidence="2 3">
    <name type="scientific">Sphaerochaeta pleomorpha (strain ATCC BAA-1885 / DSM 22778 / Grapes)</name>
    <dbReference type="NCBI Taxonomy" id="158190"/>
    <lineage>
        <taxon>Bacteria</taxon>
        <taxon>Pseudomonadati</taxon>
        <taxon>Spirochaetota</taxon>
        <taxon>Spirochaetia</taxon>
        <taxon>Spirochaetales</taxon>
        <taxon>Sphaerochaetaceae</taxon>
        <taxon>Sphaerochaeta</taxon>
    </lineage>
</organism>
<dbReference type="PANTHER" id="PTHR12110">
    <property type="entry name" value="HYDROXYPYRUVATE ISOMERASE"/>
    <property type="match status" value="1"/>
</dbReference>
<dbReference type="eggNOG" id="COG1082">
    <property type="taxonomic scope" value="Bacteria"/>
</dbReference>
<accession>G8QXN2</accession>
<dbReference type="InterPro" id="IPR050312">
    <property type="entry name" value="IolE/XylAMocC-like"/>
</dbReference>
<evidence type="ECO:0000313" key="2">
    <source>
        <dbReference type="EMBL" id="AEV29595.1"/>
    </source>
</evidence>
<dbReference type="EMBL" id="CP003155">
    <property type="protein sequence ID" value="AEV29595.1"/>
    <property type="molecule type" value="Genomic_DNA"/>
</dbReference>
<keyword evidence="3" id="KW-1185">Reference proteome</keyword>
<dbReference type="Pfam" id="PF01261">
    <property type="entry name" value="AP_endonuc_2"/>
    <property type="match status" value="1"/>
</dbReference>
<dbReference type="GO" id="GO:0016853">
    <property type="term" value="F:isomerase activity"/>
    <property type="evidence" value="ECO:0007669"/>
    <property type="project" value="UniProtKB-KW"/>
</dbReference>
<dbReference type="Proteomes" id="UP000005632">
    <property type="component" value="Chromosome"/>
</dbReference>
<dbReference type="Gene3D" id="3.20.20.150">
    <property type="entry name" value="Divalent-metal-dependent TIM barrel enzymes"/>
    <property type="match status" value="1"/>
</dbReference>
<protein>
    <submittedName>
        <fullName evidence="2">Xylose isomerase-like enzyme</fullName>
    </submittedName>
</protein>
<evidence type="ECO:0000259" key="1">
    <source>
        <dbReference type="Pfam" id="PF01261"/>
    </source>
</evidence>
<evidence type="ECO:0000313" key="3">
    <source>
        <dbReference type="Proteomes" id="UP000005632"/>
    </source>
</evidence>
<dbReference type="PANTHER" id="PTHR12110:SF41">
    <property type="entry name" value="INOSOSE DEHYDRATASE"/>
    <property type="match status" value="1"/>
</dbReference>